<organism evidence="3 4">
    <name type="scientific">Actinomyces howellii</name>
    <dbReference type="NCBI Taxonomy" id="52771"/>
    <lineage>
        <taxon>Bacteria</taxon>
        <taxon>Bacillati</taxon>
        <taxon>Actinomycetota</taxon>
        <taxon>Actinomycetes</taxon>
        <taxon>Actinomycetales</taxon>
        <taxon>Actinomycetaceae</taxon>
        <taxon>Actinomyces</taxon>
    </lineage>
</organism>
<reference evidence="3 4" key="1">
    <citation type="submission" date="2018-12" db="EMBL/GenBank/DDBJ databases">
        <authorList>
            <consortium name="Pathogen Informatics"/>
        </authorList>
    </citation>
    <scope>NUCLEOTIDE SEQUENCE [LARGE SCALE GENOMIC DNA]</scope>
    <source>
        <strain evidence="3 4">NCTC11636</strain>
    </source>
</reference>
<proteinExistence type="predicted"/>
<dbReference type="KEGG" id="ahw:NCTC11636_02120"/>
<dbReference type="OrthoDB" id="3261208at2"/>
<sequence>MTTTAPPSTGHDETGPHTRLWPGAPLVTVVAMICAAVIGIAVFTSWDPDVPAPSASPIPSGPVPATTSPTPPEAEASTGPPPTGVVLTLDQVLSERLAAGEVDEVVSTMHEPIQAAAVACGTSVTEVGTASGGLLVRLDDPSRNSCFIERLSTTPHVEAAEEDLTVRPQG</sequence>
<accession>A0A448HIW7</accession>
<evidence type="ECO:0000256" key="1">
    <source>
        <dbReference type="SAM" id="MobiDB-lite"/>
    </source>
</evidence>
<dbReference type="EMBL" id="LR134350">
    <property type="protein sequence ID" value="VEG29591.1"/>
    <property type="molecule type" value="Genomic_DNA"/>
</dbReference>
<evidence type="ECO:0000313" key="3">
    <source>
        <dbReference type="EMBL" id="VEG29591.1"/>
    </source>
</evidence>
<evidence type="ECO:0000313" key="4">
    <source>
        <dbReference type="Proteomes" id="UP000266895"/>
    </source>
</evidence>
<feature type="transmembrane region" description="Helical" evidence="2">
    <location>
        <begin position="20"/>
        <end position="43"/>
    </location>
</feature>
<name>A0A448HIW7_9ACTO</name>
<keyword evidence="2" id="KW-1133">Transmembrane helix</keyword>
<dbReference type="Proteomes" id="UP000266895">
    <property type="component" value="Chromosome"/>
</dbReference>
<evidence type="ECO:0000256" key="2">
    <source>
        <dbReference type="SAM" id="Phobius"/>
    </source>
</evidence>
<dbReference type="AlphaFoldDB" id="A0A448HIW7"/>
<keyword evidence="2" id="KW-0472">Membrane</keyword>
<dbReference type="RefSeq" id="WP_126383083.1">
    <property type="nucleotide sequence ID" value="NZ_LR134350.1"/>
</dbReference>
<keyword evidence="2" id="KW-0812">Transmembrane</keyword>
<feature type="compositionally biased region" description="Low complexity" evidence="1">
    <location>
        <begin position="63"/>
        <end position="78"/>
    </location>
</feature>
<feature type="compositionally biased region" description="Pro residues" evidence="1">
    <location>
        <begin position="53"/>
        <end position="62"/>
    </location>
</feature>
<feature type="region of interest" description="Disordered" evidence="1">
    <location>
        <begin position="53"/>
        <end position="82"/>
    </location>
</feature>
<gene>
    <name evidence="3" type="ORF">NCTC11636_02120</name>
</gene>
<protein>
    <submittedName>
        <fullName evidence="3">Uncharacterized protein</fullName>
    </submittedName>
</protein>
<keyword evidence="4" id="KW-1185">Reference proteome</keyword>